<dbReference type="EMBL" id="VLKL01000001">
    <property type="protein sequence ID" value="TWI11449.1"/>
    <property type="molecule type" value="Genomic_DNA"/>
</dbReference>
<dbReference type="AlphaFoldDB" id="A0A562LUX4"/>
<organism evidence="2 3">
    <name type="scientific">Bradyrhizobium daqingense</name>
    <dbReference type="NCBI Taxonomy" id="993502"/>
    <lineage>
        <taxon>Bacteria</taxon>
        <taxon>Pseudomonadati</taxon>
        <taxon>Pseudomonadota</taxon>
        <taxon>Alphaproteobacteria</taxon>
        <taxon>Hyphomicrobiales</taxon>
        <taxon>Nitrobacteraceae</taxon>
        <taxon>Bradyrhizobium</taxon>
    </lineage>
</organism>
<evidence type="ECO:0000256" key="1">
    <source>
        <dbReference type="SAM" id="Phobius"/>
    </source>
</evidence>
<evidence type="ECO:0000313" key="2">
    <source>
        <dbReference type="EMBL" id="TWI11449.1"/>
    </source>
</evidence>
<proteinExistence type="predicted"/>
<dbReference type="Proteomes" id="UP000317176">
    <property type="component" value="Unassembled WGS sequence"/>
</dbReference>
<name>A0A562LUX4_9BRAD</name>
<protein>
    <submittedName>
        <fullName evidence="2">Uncharacterized protein</fullName>
    </submittedName>
</protein>
<accession>A0A562LUX4</accession>
<keyword evidence="1" id="KW-1133">Transmembrane helix</keyword>
<keyword evidence="3" id="KW-1185">Reference proteome</keyword>
<evidence type="ECO:0000313" key="3">
    <source>
        <dbReference type="Proteomes" id="UP000317176"/>
    </source>
</evidence>
<gene>
    <name evidence="2" type="ORF">IQ17_00600</name>
</gene>
<dbReference type="OrthoDB" id="8255970at2"/>
<comment type="caution">
    <text evidence="2">The sequence shown here is derived from an EMBL/GenBank/DDBJ whole genome shotgun (WGS) entry which is preliminary data.</text>
</comment>
<feature type="transmembrane region" description="Helical" evidence="1">
    <location>
        <begin position="7"/>
        <end position="27"/>
    </location>
</feature>
<keyword evidence="1" id="KW-0812">Transmembrane</keyword>
<dbReference type="RefSeq" id="WP_145628279.1">
    <property type="nucleotide sequence ID" value="NZ_CP088014.1"/>
</dbReference>
<keyword evidence="1" id="KW-0472">Membrane</keyword>
<reference evidence="2 3" key="1">
    <citation type="journal article" date="2015" name="Stand. Genomic Sci.">
        <title>Genomic Encyclopedia of Bacterial and Archaeal Type Strains, Phase III: the genomes of soil and plant-associated and newly described type strains.</title>
        <authorList>
            <person name="Whitman W.B."/>
            <person name="Woyke T."/>
            <person name="Klenk H.P."/>
            <person name="Zhou Y."/>
            <person name="Lilburn T.G."/>
            <person name="Beck B.J."/>
            <person name="De Vos P."/>
            <person name="Vandamme P."/>
            <person name="Eisen J.A."/>
            <person name="Garrity G."/>
            <person name="Hugenholtz P."/>
            <person name="Kyrpides N.C."/>
        </authorList>
    </citation>
    <scope>NUCLEOTIDE SEQUENCE [LARGE SCALE GENOMIC DNA]</scope>
    <source>
        <strain evidence="2 3">CGMCC 1.10947</strain>
    </source>
</reference>
<sequence length="63" mass="6861">MTSRRTLWTVPALLAIVTLVGLLAALIGEGGIWWALSWATLTVPCVCSFYYLARGLMPPRADP</sequence>
<feature type="transmembrane region" description="Helical" evidence="1">
    <location>
        <begin position="33"/>
        <end position="53"/>
    </location>
</feature>